<dbReference type="OrthoDB" id="13654at10239"/>
<dbReference type="InterPro" id="IPR006115">
    <property type="entry name" value="6PGDH_NADP-bd"/>
</dbReference>
<evidence type="ECO:0000313" key="5">
    <source>
        <dbReference type="Proteomes" id="UP000185336"/>
    </source>
</evidence>
<dbReference type="InterPro" id="IPR006183">
    <property type="entry name" value="Pgluconate_DH"/>
</dbReference>
<dbReference type="GO" id="GO:0050661">
    <property type="term" value="F:NADP binding"/>
    <property type="evidence" value="ECO:0007669"/>
    <property type="project" value="InterPro"/>
</dbReference>
<dbReference type="Proteomes" id="UP000185335">
    <property type="component" value="Segment"/>
</dbReference>
<dbReference type="EMBL" id="KJ019040">
    <property type="protein sequence ID" value="AIX17323.1"/>
    <property type="molecule type" value="Genomic_DNA"/>
</dbReference>
<accession>A0A0E3EY35</accession>
<dbReference type="Gene3D" id="3.40.50.720">
    <property type="entry name" value="NAD(P)-binding Rossmann-like Domain"/>
    <property type="match status" value="1"/>
</dbReference>
<dbReference type="SUPFAM" id="SSF51735">
    <property type="entry name" value="NAD(P)-binding Rossmann-fold domains"/>
    <property type="match status" value="1"/>
</dbReference>
<evidence type="ECO:0000259" key="1">
    <source>
        <dbReference type="Pfam" id="PF03446"/>
    </source>
</evidence>
<dbReference type="KEGG" id="vg:24405248"/>
<feature type="domain" description="6-phosphogluconate dehydrogenase NADP-binding" evidence="1">
    <location>
        <begin position="2"/>
        <end position="142"/>
    </location>
</feature>
<keyword evidence="4" id="KW-1185">Reference proteome</keyword>
<reference evidence="4 5" key="1">
    <citation type="submission" date="2013-12" db="EMBL/GenBank/DDBJ databases">
        <title>Ecological redundancy of diverse viral populations within a natural community.</title>
        <authorList>
            <person name="Gregory A.C."/>
            <person name="LaButti K."/>
            <person name="Copeland A."/>
            <person name="Woyke T."/>
            <person name="Sullivan M.B."/>
        </authorList>
    </citation>
    <scope>NUCLEOTIDE SEQUENCE [LARGE SCALE GENOMIC DNA]</scope>
    <source>
        <strain evidence="2">Syn7803C61</strain>
        <strain evidence="3">Syn7803C69</strain>
    </source>
</reference>
<proteinExistence type="predicted"/>
<gene>
    <name evidence="2" type="ORF">Syn7803C61_101</name>
    <name evidence="3" type="ORF">Syn7803C69_102</name>
</gene>
<dbReference type="InterPro" id="IPR036291">
    <property type="entry name" value="NAD(P)-bd_dom_sf"/>
</dbReference>
<dbReference type="PANTHER" id="PTHR11811">
    <property type="entry name" value="6-PHOSPHOGLUCONATE DEHYDROGENASE"/>
    <property type="match status" value="1"/>
</dbReference>
<sequence>MKVGMIGLGRTGEGMSRRMMEKGIEVWGYSSTNYENACGQYEAGHISGCVTSIEYLVQAVKSDSKQYTSAGRIPGIFQMTCPEQKAEDTLDELLPLLEEGDIIIDHSTSDISKCQELEKYCSKLGISYIFSGVYGATHAVNACSKIFQSLSPGNATRI</sequence>
<dbReference type="Proteomes" id="UP000185336">
    <property type="component" value="Segment"/>
</dbReference>
<dbReference type="EMBL" id="KJ019044">
    <property type="protein sequence ID" value="AIX18186.1"/>
    <property type="molecule type" value="Genomic_DNA"/>
</dbReference>
<evidence type="ECO:0000313" key="4">
    <source>
        <dbReference type="Proteomes" id="UP000185335"/>
    </source>
</evidence>
<organism evidence="3 5">
    <name type="scientific">Synechococcus phage ACG-2014b</name>
    <dbReference type="NCBI Taxonomy" id="1493508"/>
    <lineage>
        <taxon>Viruses</taxon>
        <taxon>Duplodnaviria</taxon>
        <taxon>Heunggongvirae</taxon>
        <taxon>Uroviricota</taxon>
        <taxon>Caudoviricetes</taxon>
        <taxon>Pantevenvirales</taxon>
        <taxon>Kyanoviridae</taxon>
        <taxon>Nereusvirus</taxon>
        <taxon>Nereusvirus tusconc4</taxon>
    </lineage>
</organism>
<dbReference type="RefSeq" id="YP_009140672.1">
    <property type="nucleotide sequence ID" value="NC_027130.1"/>
</dbReference>
<evidence type="ECO:0000313" key="2">
    <source>
        <dbReference type="EMBL" id="AIX17323.1"/>
    </source>
</evidence>
<evidence type="ECO:0000313" key="3">
    <source>
        <dbReference type="EMBL" id="AIX18186.1"/>
    </source>
</evidence>
<dbReference type="GO" id="GO:0004616">
    <property type="term" value="F:phosphogluconate dehydrogenase (decarboxylating) activity"/>
    <property type="evidence" value="ECO:0007669"/>
    <property type="project" value="InterPro"/>
</dbReference>
<dbReference type="Pfam" id="PF03446">
    <property type="entry name" value="NAD_binding_2"/>
    <property type="match status" value="1"/>
</dbReference>
<name>A0A0E3EY35_9CAUD</name>
<protein>
    <submittedName>
        <fullName evidence="3">6-phosphogluconate dehydrogenase</fullName>
    </submittedName>
</protein>